<keyword evidence="7" id="KW-1133">Transmembrane helix</keyword>
<dbReference type="EMBL" id="JAXCGZ010022060">
    <property type="protein sequence ID" value="KAK7037858.1"/>
    <property type="molecule type" value="Genomic_DNA"/>
</dbReference>
<dbReference type="SUPFAM" id="SSF48726">
    <property type="entry name" value="Immunoglobulin"/>
    <property type="match status" value="5"/>
</dbReference>
<dbReference type="Pfam" id="PF13927">
    <property type="entry name" value="Ig_3"/>
    <property type="match status" value="2"/>
</dbReference>
<dbReference type="SMART" id="SM00409">
    <property type="entry name" value="IG"/>
    <property type="match status" value="5"/>
</dbReference>
<keyword evidence="5" id="KW-0325">Glycoprotein</keyword>
<dbReference type="SMART" id="SM00406">
    <property type="entry name" value="IGv"/>
    <property type="match status" value="4"/>
</dbReference>
<dbReference type="Gene3D" id="2.60.40.10">
    <property type="entry name" value="Immunoglobulins"/>
    <property type="match status" value="8"/>
</dbReference>
<dbReference type="InterPro" id="IPR003598">
    <property type="entry name" value="Ig_sub2"/>
</dbReference>
<dbReference type="FunFam" id="2.60.40.10:FF:000032">
    <property type="entry name" value="palladin isoform X1"/>
    <property type="match status" value="2"/>
</dbReference>
<evidence type="ECO:0000256" key="6">
    <source>
        <dbReference type="ARBA" id="ARBA00023319"/>
    </source>
</evidence>
<feature type="domain" description="Fibronectin type-III" evidence="9">
    <location>
        <begin position="719"/>
        <end position="809"/>
    </location>
</feature>
<feature type="domain" description="Ig-like" evidence="8">
    <location>
        <begin position="129"/>
        <end position="200"/>
    </location>
</feature>
<feature type="transmembrane region" description="Helical" evidence="7">
    <location>
        <begin position="836"/>
        <end position="856"/>
    </location>
</feature>
<protein>
    <submittedName>
        <fullName evidence="10">Uncharacterized protein</fullName>
    </submittedName>
</protein>
<organism evidence="10 11">
    <name type="scientific">Halocaridina rubra</name>
    <name type="common">Hawaiian red shrimp</name>
    <dbReference type="NCBI Taxonomy" id="373956"/>
    <lineage>
        <taxon>Eukaryota</taxon>
        <taxon>Metazoa</taxon>
        <taxon>Ecdysozoa</taxon>
        <taxon>Arthropoda</taxon>
        <taxon>Crustacea</taxon>
        <taxon>Multicrustacea</taxon>
        <taxon>Malacostraca</taxon>
        <taxon>Eumalacostraca</taxon>
        <taxon>Eucarida</taxon>
        <taxon>Decapoda</taxon>
        <taxon>Pleocyemata</taxon>
        <taxon>Caridea</taxon>
        <taxon>Atyoidea</taxon>
        <taxon>Atyidae</taxon>
        <taxon>Halocaridina</taxon>
    </lineage>
</organism>
<dbReference type="InterPro" id="IPR003599">
    <property type="entry name" value="Ig_sub"/>
</dbReference>
<evidence type="ECO:0000313" key="11">
    <source>
        <dbReference type="Proteomes" id="UP001381693"/>
    </source>
</evidence>
<keyword evidence="11" id="KW-1185">Reference proteome</keyword>
<comment type="subcellular location">
    <subcellularLocation>
        <location evidence="1">Membrane</location>
        <topology evidence="1">Single-pass type I membrane protein</topology>
    </subcellularLocation>
</comment>
<dbReference type="Pfam" id="PF07679">
    <property type="entry name" value="I-set"/>
    <property type="match status" value="3"/>
</dbReference>
<evidence type="ECO:0000256" key="1">
    <source>
        <dbReference type="ARBA" id="ARBA00004479"/>
    </source>
</evidence>
<accession>A0AAN8WEL9</accession>
<keyword evidence="6" id="KW-0393">Immunoglobulin domain</keyword>
<evidence type="ECO:0000256" key="7">
    <source>
        <dbReference type="SAM" id="Phobius"/>
    </source>
</evidence>
<dbReference type="InterPro" id="IPR051275">
    <property type="entry name" value="Cell_adhesion_signaling"/>
</dbReference>
<comment type="caution">
    <text evidence="10">The sequence shown here is derived from an EMBL/GenBank/DDBJ whole genome shotgun (WGS) entry which is preliminary data.</text>
</comment>
<dbReference type="SMART" id="SM00408">
    <property type="entry name" value="IGc2"/>
    <property type="match status" value="5"/>
</dbReference>
<evidence type="ECO:0000313" key="10">
    <source>
        <dbReference type="EMBL" id="KAK7037858.1"/>
    </source>
</evidence>
<feature type="domain" description="Ig-like" evidence="8">
    <location>
        <begin position="395"/>
        <end position="491"/>
    </location>
</feature>
<dbReference type="PROSITE" id="PS50835">
    <property type="entry name" value="IG_LIKE"/>
    <property type="match status" value="5"/>
</dbReference>
<dbReference type="GO" id="GO:0050839">
    <property type="term" value="F:cell adhesion molecule binding"/>
    <property type="evidence" value="ECO:0007669"/>
    <property type="project" value="TreeGrafter"/>
</dbReference>
<keyword evidence="2" id="KW-0677">Repeat</keyword>
<dbReference type="PANTHER" id="PTHR11640">
    <property type="entry name" value="NEPHRIN"/>
    <property type="match status" value="1"/>
</dbReference>
<feature type="domain" description="Fibronectin type-III" evidence="9">
    <location>
        <begin position="507"/>
        <end position="603"/>
    </location>
</feature>
<evidence type="ECO:0000256" key="3">
    <source>
        <dbReference type="ARBA" id="ARBA00023136"/>
    </source>
</evidence>
<dbReference type="SMART" id="SM00060">
    <property type="entry name" value="FN3"/>
    <property type="match status" value="3"/>
</dbReference>
<dbReference type="PROSITE" id="PS50853">
    <property type="entry name" value="FN3"/>
    <property type="match status" value="3"/>
</dbReference>
<evidence type="ECO:0000256" key="4">
    <source>
        <dbReference type="ARBA" id="ARBA00023157"/>
    </source>
</evidence>
<dbReference type="GO" id="GO:0009653">
    <property type="term" value="P:anatomical structure morphogenesis"/>
    <property type="evidence" value="ECO:0007669"/>
    <property type="project" value="UniProtKB-ARBA"/>
</dbReference>
<dbReference type="InterPro" id="IPR013098">
    <property type="entry name" value="Ig_I-set"/>
</dbReference>
<evidence type="ECO:0000259" key="8">
    <source>
        <dbReference type="PROSITE" id="PS50835"/>
    </source>
</evidence>
<dbReference type="GO" id="GO:0005886">
    <property type="term" value="C:plasma membrane"/>
    <property type="evidence" value="ECO:0007669"/>
    <property type="project" value="TreeGrafter"/>
</dbReference>
<feature type="domain" description="Ig-like" evidence="8">
    <location>
        <begin position="15"/>
        <end position="108"/>
    </location>
</feature>
<dbReference type="InterPro" id="IPR013783">
    <property type="entry name" value="Ig-like_fold"/>
</dbReference>
<reference evidence="10 11" key="1">
    <citation type="submission" date="2023-11" db="EMBL/GenBank/DDBJ databases">
        <title>Halocaridina rubra genome assembly.</title>
        <authorList>
            <person name="Smith C."/>
        </authorList>
    </citation>
    <scope>NUCLEOTIDE SEQUENCE [LARGE SCALE GENOMIC DNA]</scope>
    <source>
        <strain evidence="10">EP-1</strain>
        <tissue evidence="10">Whole</tissue>
    </source>
</reference>
<dbReference type="GO" id="GO:0005911">
    <property type="term" value="C:cell-cell junction"/>
    <property type="evidence" value="ECO:0007669"/>
    <property type="project" value="TreeGrafter"/>
</dbReference>
<keyword evidence="4" id="KW-1015">Disulfide bond</keyword>
<dbReference type="GO" id="GO:0098609">
    <property type="term" value="P:cell-cell adhesion"/>
    <property type="evidence" value="ECO:0007669"/>
    <property type="project" value="TreeGrafter"/>
</dbReference>
<dbReference type="AlphaFoldDB" id="A0AAN8WEL9"/>
<dbReference type="InterPro" id="IPR007110">
    <property type="entry name" value="Ig-like_dom"/>
</dbReference>
<keyword evidence="7" id="KW-0812">Transmembrane</keyword>
<evidence type="ECO:0000256" key="2">
    <source>
        <dbReference type="ARBA" id="ARBA00022737"/>
    </source>
</evidence>
<proteinExistence type="predicted"/>
<dbReference type="PANTHER" id="PTHR11640:SF158">
    <property type="entry name" value="V-SET AND IMMUNOGLOBULIN DOMAIN-CONTAINING PROTEIN 10-LIKE 2"/>
    <property type="match status" value="1"/>
</dbReference>
<evidence type="ECO:0000256" key="5">
    <source>
        <dbReference type="ARBA" id="ARBA00023180"/>
    </source>
</evidence>
<dbReference type="CDD" id="cd00063">
    <property type="entry name" value="FN3"/>
    <property type="match status" value="3"/>
</dbReference>
<sequence length="1079" mass="119336">MEWGSCSSPLSGLAPVIREQPSNVVARRNDPATLNCAASGEARITWYRDGREVVTSTQDTRSHRVLLPSGSLFFLRVANNKRDSDAGTYWCAASNDYGVTRSKNATLTIAFLLYEFESSPESPVKGRIGDSMALTCQPPKGSPPPSLTWLRNGQLVTNSSRITVTSKGELTITRAVLEDNAMYTCRAQNLAGTREAPSVNLIVMTPPWFEERPENVTTASGVLVELICRAQGSPTPTVTWRRLDGTMPHRRAILEDHRLVLGQVTAADSGVYACEIQNEAGDASAEVMLTVVDAPKLIQKPQHTQVMAGESAELSCLVEGDPSPLILWRLPTQDRTALLIPSQKSGHVAISDDGQTLHLASTTTHDSGIYYCWGISRGGGVSAQAEVMVVEAYPPPIIGVGPKDLYITPGSVANFPCEVVSEYAAPTVTWWYRPAAHFPEVQLEQSPDNDRISLAINGALLIKHINASDAGIYTCKVTADTGYVEQEAILRVTKQSSRMPAIYPPAPPTKPQIMFVNETSVYLKWLPNSQINSGSEHWYRVEYWRQGWDEWRVADTVMNEESCIVKNLMSGNIYTFLVRAVNNGGVSFPSPWSDPVTIRSPRDPSLTIDQVRHARRRLSRPAVTLSNASAMAPNNVLLAWKFLTAGHETVEGVLVYTVSEEGIVKVATVLGSTSSSHHLHNLHPYTNYMFFLVPFWRSVEGTPSNSYSIITPEDIPLEAPNNIAATFREDGSTLITWSGLSVKKARGNIISYQITLTHNGTEATEAVGTPWLEAHGLIPGRLYTVQVAARNSAGLGPFSSPILIDFDSINNYGHQPHGSESDEDPAVIYVPNQPDWFIYMIVPLVVLLFVVTILYIRRLHRKSLTANQPVIPTHYQDTSTYPASNTINMYSEQKLWHLEECDKEYNHVSTCLLHSDQQINEYAEPRAQANDAAKPYATTALLVHTSPHMTRRPTWQNHQDNPGIPINWSAFLPPPPAHPPHHETAAGDPLRHTLSQWQCDRRTESSGFSNNTLSEQYKRPCDNTSEHTYDMYTHVTQNSNRDKFTTFNALQSRGMQTSNCISQRGMLDESLTNTSHSGT</sequence>
<dbReference type="GO" id="GO:0030154">
    <property type="term" value="P:cell differentiation"/>
    <property type="evidence" value="ECO:0007669"/>
    <property type="project" value="UniProtKB-ARBA"/>
</dbReference>
<dbReference type="Pfam" id="PF00041">
    <property type="entry name" value="fn3"/>
    <property type="match status" value="2"/>
</dbReference>
<gene>
    <name evidence="10" type="ORF">SK128_027937</name>
</gene>
<feature type="domain" description="Ig-like" evidence="8">
    <location>
        <begin position="295"/>
        <end position="388"/>
    </location>
</feature>
<dbReference type="InterPro" id="IPR003961">
    <property type="entry name" value="FN3_dom"/>
</dbReference>
<evidence type="ECO:0000259" key="9">
    <source>
        <dbReference type="PROSITE" id="PS50853"/>
    </source>
</evidence>
<feature type="domain" description="Fibronectin type-III" evidence="9">
    <location>
        <begin position="621"/>
        <end position="714"/>
    </location>
</feature>
<keyword evidence="3 7" id="KW-0472">Membrane</keyword>
<dbReference type="InterPro" id="IPR013106">
    <property type="entry name" value="Ig_V-set"/>
</dbReference>
<dbReference type="SUPFAM" id="SSF49265">
    <property type="entry name" value="Fibronectin type III"/>
    <property type="match status" value="2"/>
</dbReference>
<name>A0AAN8WEL9_HALRR</name>
<dbReference type="InterPro" id="IPR036179">
    <property type="entry name" value="Ig-like_dom_sf"/>
</dbReference>
<dbReference type="Proteomes" id="UP001381693">
    <property type="component" value="Unassembled WGS sequence"/>
</dbReference>
<feature type="domain" description="Ig-like" evidence="8">
    <location>
        <begin position="207"/>
        <end position="290"/>
    </location>
</feature>
<dbReference type="InterPro" id="IPR036116">
    <property type="entry name" value="FN3_sf"/>
</dbReference>